<keyword evidence="4" id="KW-1185">Reference proteome</keyword>
<evidence type="ECO:0000256" key="1">
    <source>
        <dbReference type="SAM" id="MobiDB-lite"/>
    </source>
</evidence>
<dbReference type="Gramene" id="GBG92178">
    <property type="protein sequence ID" value="GBG92178"/>
    <property type="gene ID" value="CBR_g54622"/>
</dbReference>
<feature type="region of interest" description="Disordered" evidence="1">
    <location>
        <begin position="770"/>
        <end position="865"/>
    </location>
</feature>
<evidence type="ECO:0008006" key="5">
    <source>
        <dbReference type="Google" id="ProtNLM"/>
    </source>
</evidence>
<organism evidence="3 4">
    <name type="scientific">Chara braunii</name>
    <name type="common">Braun's stonewort</name>
    <dbReference type="NCBI Taxonomy" id="69332"/>
    <lineage>
        <taxon>Eukaryota</taxon>
        <taxon>Viridiplantae</taxon>
        <taxon>Streptophyta</taxon>
        <taxon>Charophyceae</taxon>
        <taxon>Charales</taxon>
        <taxon>Characeae</taxon>
        <taxon>Chara</taxon>
    </lineage>
</organism>
<evidence type="ECO:0000256" key="2">
    <source>
        <dbReference type="SAM" id="SignalP"/>
    </source>
</evidence>
<feature type="compositionally biased region" description="Basic residues" evidence="1">
    <location>
        <begin position="399"/>
        <end position="408"/>
    </location>
</feature>
<feature type="region of interest" description="Disordered" evidence="1">
    <location>
        <begin position="878"/>
        <end position="900"/>
    </location>
</feature>
<feature type="compositionally biased region" description="Acidic residues" evidence="1">
    <location>
        <begin position="778"/>
        <end position="793"/>
    </location>
</feature>
<feature type="region of interest" description="Disordered" evidence="1">
    <location>
        <begin position="192"/>
        <end position="482"/>
    </location>
</feature>
<reference evidence="3 4" key="1">
    <citation type="journal article" date="2018" name="Cell">
        <title>The Chara Genome: Secondary Complexity and Implications for Plant Terrestrialization.</title>
        <authorList>
            <person name="Nishiyama T."/>
            <person name="Sakayama H."/>
            <person name="Vries J.D."/>
            <person name="Buschmann H."/>
            <person name="Saint-Marcoux D."/>
            <person name="Ullrich K.K."/>
            <person name="Haas F.B."/>
            <person name="Vanderstraeten L."/>
            <person name="Becker D."/>
            <person name="Lang D."/>
            <person name="Vosolsobe S."/>
            <person name="Rombauts S."/>
            <person name="Wilhelmsson P.K.I."/>
            <person name="Janitza P."/>
            <person name="Kern R."/>
            <person name="Heyl A."/>
            <person name="Rumpler F."/>
            <person name="Villalobos L.I.A.C."/>
            <person name="Clay J.M."/>
            <person name="Skokan R."/>
            <person name="Toyoda A."/>
            <person name="Suzuki Y."/>
            <person name="Kagoshima H."/>
            <person name="Schijlen E."/>
            <person name="Tajeshwar N."/>
            <person name="Catarino B."/>
            <person name="Hetherington A.J."/>
            <person name="Saltykova A."/>
            <person name="Bonnot C."/>
            <person name="Breuninger H."/>
            <person name="Symeonidi A."/>
            <person name="Radhakrishnan G.V."/>
            <person name="Van Nieuwerburgh F."/>
            <person name="Deforce D."/>
            <person name="Chang C."/>
            <person name="Karol K.G."/>
            <person name="Hedrich R."/>
            <person name="Ulvskov P."/>
            <person name="Glockner G."/>
            <person name="Delwiche C.F."/>
            <person name="Petrasek J."/>
            <person name="Van de Peer Y."/>
            <person name="Friml J."/>
            <person name="Beilby M."/>
            <person name="Dolan L."/>
            <person name="Kohara Y."/>
            <person name="Sugano S."/>
            <person name="Fujiyama A."/>
            <person name="Delaux P.-M."/>
            <person name="Quint M."/>
            <person name="TheiBen G."/>
            <person name="Hagemann M."/>
            <person name="Harholt J."/>
            <person name="Dunand C."/>
            <person name="Zachgo S."/>
            <person name="Langdale J."/>
            <person name="Maumus F."/>
            <person name="Straeten D.V.D."/>
            <person name="Gould S.B."/>
            <person name="Rensing S.A."/>
        </authorList>
    </citation>
    <scope>NUCLEOTIDE SEQUENCE [LARGE SCALE GENOMIC DNA]</scope>
    <source>
        <strain evidence="3 4">S276</strain>
    </source>
</reference>
<evidence type="ECO:0000313" key="3">
    <source>
        <dbReference type="EMBL" id="GBG92178.1"/>
    </source>
</evidence>
<dbReference type="Proteomes" id="UP000265515">
    <property type="component" value="Unassembled WGS sequence"/>
</dbReference>
<feature type="compositionally biased region" description="Acidic residues" evidence="1">
    <location>
        <begin position="828"/>
        <end position="839"/>
    </location>
</feature>
<dbReference type="AlphaFoldDB" id="A0A388MC86"/>
<feature type="chain" id="PRO_5017280927" description="CW-type domain-containing protein" evidence="2">
    <location>
        <begin position="17"/>
        <end position="900"/>
    </location>
</feature>
<sequence>MHSSFFFFLISPPAKGRRCPEDADKRYNNRSKLYCDKLWAVDWVGVPGEPGCGAAVLLTEDEGTTWYCCGGIIRSEVDKATADKGKVDDRDLRKFFLTSVYDEQGMNWVKTDHKVSLDIALFKGYGQKAFDMKAFSSKRDGNASRMLLPIVFLTKTNGYRRSGQYPTVSAGYQLSLPLVSFDAPGESLAGLSACSSDRRQDVSTPQPSVSAKEKLVTYQRRPSGGSSGNVPKKKVLDKPPSSLPGSLRAGRSSRSQDTSQRRIDEESSEKTEDDERICRLQSQSLATRRFTQGEGSCDMNAEREDSRGDEARARGDGEDDENEGECGGGQDHMDCEKAAASGGVLGGNVGGSEMEDQDMEDEEMEDEEMKDEGQDVDVSSELTSKGRGKRTAESSSKRAAPKKQARRKAVQDARLALHAAAGTPGEAGVESKSKARVCKTSQPRKPVRPSRHPKSDDSSDDAEGVAPRLLSIPDDDEPETKKPKAVNMTQCLFLEYDEDGKKRKDPPGVVIDVMQILSIPVGEITFNQRASNPAIVAGIEAAIGASTRPQSVDDPAPWDPPELVLAPINPSKDADEQGTRVLSEDFDPERADEFFYYPVASQHSSKAMKRALAKNSAAVEVFGFRNYDRVRIIYFDDDHTNGYHYVSTYDNTRGDRAMLPSFHQACVDIRGFWDSKKRIGHVGNVSKGDPKGLEHQKTWREFLRSCMGKSCEKALWTECISGKWQQDWTNRMRGYMNVATCKDLCHRPQNGDDEVLRANDVDLRNRWDVIHSSGGDNDCNDDDDDSSDEEDNNGDVNHWNQKTGDTDNDGDNESLKSGQSPQNGDSDHGDDDDENEDNADLNRWNQKTGGEEREDENAGLGGTVVHWDKKISDARRMDFKDSKDMKGSEQEAMTGAVVSK</sequence>
<evidence type="ECO:0000313" key="4">
    <source>
        <dbReference type="Proteomes" id="UP000265515"/>
    </source>
</evidence>
<comment type="caution">
    <text evidence="3">The sequence shown here is derived from an EMBL/GenBank/DDBJ whole genome shotgun (WGS) entry which is preliminary data.</text>
</comment>
<protein>
    <recommendedName>
        <fullName evidence="5">CW-type domain-containing protein</fullName>
    </recommendedName>
</protein>
<dbReference type="EMBL" id="BFEA01001011">
    <property type="protein sequence ID" value="GBG92178.1"/>
    <property type="molecule type" value="Genomic_DNA"/>
</dbReference>
<feature type="compositionally biased region" description="Basic and acidic residues" evidence="1">
    <location>
        <begin position="300"/>
        <end position="316"/>
    </location>
</feature>
<keyword evidence="2" id="KW-0732">Signal</keyword>
<name>A0A388MC86_CHABU</name>
<feature type="compositionally biased region" description="Acidic residues" evidence="1">
    <location>
        <begin position="353"/>
        <end position="370"/>
    </location>
</feature>
<feature type="compositionally biased region" description="Basic and acidic residues" evidence="1">
    <location>
        <begin position="878"/>
        <end position="889"/>
    </location>
</feature>
<feature type="compositionally biased region" description="Polar residues" evidence="1">
    <location>
        <begin position="280"/>
        <end position="294"/>
    </location>
</feature>
<feature type="signal peptide" evidence="2">
    <location>
        <begin position="1"/>
        <end position="16"/>
    </location>
</feature>
<accession>A0A388MC86</accession>
<proteinExistence type="predicted"/>
<gene>
    <name evidence="3" type="ORF">CBR_g54622</name>
</gene>
<feature type="compositionally biased region" description="Basic and acidic residues" evidence="1">
    <location>
        <begin position="259"/>
        <end position="270"/>
    </location>
</feature>